<reference evidence="1" key="1">
    <citation type="submission" date="2021-03" db="EMBL/GenBank/DDBJ databases">
        <authorList>
            <consortium name="DOE Joint Genome Institute"/>
            <person name="Ahrendt S."/>
            <person name="Looney B.P."/>
            <person name="Miyauchi S."/>
            <person name="Morin E."/>
            <person name="Drula E."/>
            <person name="Courty P.E."/>
            <person name="Chicoki N."/>
            <person name="Fauchery L."/>
            <person name="Kohler A."/>
            <person name="Kuo A."/>
            <person name="Labutti K."/>
            <person name="Pangilinan J."/>
            <person name="Lipzen A."/>
            <person name="Riley R."/>
            <person name="Andreopoulos W."/>
            <person name="He G."/>
            <person name="Johnson J."/>
            <person name="Barry K.W."/>
            <person name="Grigoriev I.V."/>
            <person name="Nagy L."/>
            <person name="Hibbett D."/>
            <person name="Henrissat B."/>
            <person name="Matheny P.B."/>
            <person name="Labbe J."/>
            <person name="Martin F."/>
        </authorList>
    </citation>
    <scope>NUCLEOTIDE SEQUENCE</scope>
    <source>
        <strain evidence="1">HHB10654</strain>
    </source>
</reference>
<evidence type="ECO:0000313" key="1">
    <source>
        <dbReference type="EMBL" id="KAI0055906.1"/>
    </source>
</evidence>
<accession>A0ACB8SJE6</accession>
<gene>
    <name evidence="1" type="ORF">BV25DRAFT_1720186</name>
</gene>
<keyword evidence="2" id="KW-1185">Reference proteome</keyword>
<comment type="caution">
    <text evidence="1">The sequence shown here is derived from an EMBL/GenBank/DDBJ whole genome shotgun (WGS) entry which is preliminary data.</text>
</comment>
<organism evidence="1 2">
    <name type="scientific">Artomyces pyxidatus</name>
    <dbReference type="NCBI Taxonomy" id="48021"/>
    <lineage>
        <taxon>Eukaryota</taxon>
        <taxon>Fungi</taxon>
        <taxon>Dikarya</taxon>
        <taxon>Basidiomycota</taxon>
        <taxon>Agaricomycotina</taxon>
        <taxon>Agaricomycetes</taxon>
        <taxon>Russulales</taxon>
        <taxon>Auriscalpiaceae</taxon>
        <taxon>Artomyces</taxon>
    </lineage>
</organism>
<dbReference type="Proteomes" id="UP000814140">
    <property type="component" value="Unassembled WGS sequence"/>
</dbReference>
<reference evidence="1" key="2">
    <citation type="journal article" date="2022" name="New Phytol.">
        <title>Evolutionary transition to the ectomycorrhizal habit in the genomes of a hyperdiverse lineage of mushroom-forming fungi.</title>
        <authorList>
            <person name="Looney B."/>
            <person name="Miyauchi S."/>
            <person name="Morin E."/>
            <person name="Drula E."/>
            <person name="Courty P.E."/>
            <person name="Kohler A."/>
            <person name="Kuo A."/>
            <person name="LaButti K."/>
            <person name="Pangilinan J."/>
            <person name="Lipzen A."/>
            <person name="Riley R."/>
            <person name="Andreopoulos W."/>
            <person name="He G."/>
            <person name="Johnson J."/>
            <person name="Nolan M."/>
            <person name="Tritt A."/>
            <person name="Barry K.W."/>
            <person name="Grigoriev I.V."/>
            <person name="Nagy L.G."/>
            <person name="Hibbett D."/>
            <person name="Henrissat B."/>
            <person name="Matheny P.B."/>
            <person name="Labbe J."/>
            <person name="Martin F.M."/>
        </authorList>
    </citation>
    <scope>NUCLEOTIDE SEQUENCE</scope>
    <source>
        <strain evidence="1">HHB10654</strain>
    </source>
</reference>
<protein>
    <submittedName>
        <fullName evidence="1">Uncharacterized protein</fullName>
    </submittedName>
</protein>
<name>A0ACB8SJE6_9AGAM</name>
<dbReference type="EMBL" id="MU277276">
    <property type="protein sequence ID" value="KAI0055906.1"/>
    <property type="molecule type" value="Genomic_DNA"/>
</dbReference>
<evidence type="ECO:0000313" key="2">
    <source>
        <dbReference type="Proteomes" id="UP000814140"/>
    </source>
</evidence>
<sequence>MRSQRRFGTTVSPPATTLAEGYFHSDPKDRLLLIQNYSNNPYFRLVGKLYVDIALRTFASYIESHPASGTAVTVPWQEWGPHGSRVTRTPTSPFRSAMDGLVVNGLRRVELRAGDGAERAVAVVFDYHPRRVARARARQRSGDIGDVVLHDGEMTGLDSREAVRTVLPCIVVEIPLPEEVSRWVPATMLGVWLTEDGLVFAQKYDNGVGIKDAWAYIYVLRVIYILAIWQTPGRSPAGGVLTDAPHTPQGLSIPGGSRRPPLAHQW</sequence>
<proteinExistence type="predicted"/>